<comment type="caution">
    <text evidence="8">The sequence shown here is derived from an EMBL/GenBank/DDBJ whole genome shotgun (WGS) entry which is preliminary data.</text>
</comment>
<keyword evidence="3 7" id="KW-0732">Signal</keyword>
<protein>
    <recommendedName>
        <fullName evidence="10">Peptidase S10</fullName>
    </recommendedName>
</protein>
<evidence type="ECO:0000256" key="6">
    <source>
        <dbReference type="SAM" id="MobiDB-lite"/>
    </source>
</evidence>
<dbReference type="InterPro" id="IPR001563">
    <property type="entry name" value="Peptidase_S10"/>
</dbReference>
<evidence type="ECO:0000256" key="4">
    <source>
        <dbReference type="ARBA" id="ARBA00022801"/>
    </source>
</evidence>
<feature type="signal peptide" evidence="7">
    <location>
        <begin position="1"/>
        <end position="25"/>
    </location>
</feature>
<keyword evidence="9" id="KW-1185">Reference proteome</keyword>
<feature type="compositionally biased region" description="Low complexity" evidence="6">
    <location>
        <begin position="34"/>
        <end position="45"/>
    </location>
</feature>
<keyword evidence="4" id="KW-0378">Hydrolase</keyword>
<reference evidence="8 9" key="1">
    <citation type="submission" date="2015-09" db="EMBL/GenBank/DDBJ databases">
        <authorList>
            <person name="Jackson K.R."/>
            <person name="Lunt B.L."/>
            <person name="Fisher J.N.B."/>
            <person name="Gardner A.V."/>
            <person name="Bailey M.E."/>
            <person name="Deus L.M."/>
            <person name="Earl A.S."/>
            <person name="Gibby P.D."/>
            <person name="Hartmann K.A."/>
            <person name="Liu J.E."/>
            <person name="Manci A.M."/>
            <person name="Nielsen D.A."/>
            <person name="Solomon M.B."/>
            <person name="Breakwell D.P."/>
            <person name="Burnett S.H."/>
            <person name="Grose J.H."/>
        </authorList>
    </citation>
    <scope>NUCLEOTIDE SEQUENCE [LARGE SCALE GENOMIC DNA]</scope>
    <source>
        <strain evidence="8 9">16</strain>
    </source>
</reference>
<dbReference type="AlphaFoldDB" id="A0A0P6VTI2"/>
<proteinExistence type="predicted"/>
<evidence type="ECO:0000256" key="1">
    <source>
        <dbReference type="ARBA" id="ARBA00022645"/>
    </source>
</evidence>
<evidence type="ECO:0000256" key="3">
    <source>
        <dbReference type="ARBA" id="ARBA00022729"/>
    </source>
</evidence>
<evidence type="ECO:0000256" key="7">
    <source>
        <dbReference type="SAM" id="SignalP"/>
    </source>
</evidence>
<dbReference type="SUPFAM" id="SSF53474">
    <property type="entry name" value="alpha/beta-Hydrolases"/>
    <property type="match status" value="1"/>
</dbReference>
<reference evidence="8 9" key="2">
    <citation type="submission" date="2015-10" db="EMBL/GenBank/DDBJ databases">
        <title>Draft Genome Sequence of Prosthecomicrobium hirschii ATCC 27832.</title>
        <authorList>
            <person name="Daniel J."/>
            <person name="Givan S.A."/>
            <person name="Brun Y.V."/>
            <person name="Brown P.J."/>
        </authorList>
    </citation>
    <scope>NUCLEOTIDE SEQUENCE [LARGE SCALE GENOMIC DNA]</scope>
    <source>
        <strain evidence="8 9">16</strain>
    </source>
</reference>
<dbReference type="Proteomes" id="UP000048984">
    <property type="component" value="Unassembled WGS sequence"/>
</dbReference>
<dbReference type="Gene3D" id="3.40.50.1820">
    <property type="entry name" value="alpha/beta hydrolase"/>
    <property type="match status" value="1"/>
</dbReference>
<dbReference type="GO" id="GO:0006508">
    <property type="term" value="P:proteolysis"/>
    <property type="evidence" value="ECO:0007669"/>
    <property type="project" value="UniProtKB-KW"/>
</dbReference>
<evidence type="ECO:0000256" key="5">
    <source>
        <dbReference type="ARBA" id="ARBA00023180"/>
    </source>
</evidence>
<dbReference type="PANTHER" id="PTHR11802">
    <property type="entry name" value="SERINE PROTEASE FAMILY S10 SERINE CARBOXYPEPTIDASE"/>
    <property type="match status" value="1"/>
</dbReference>
<organism evidence="8 9">
    <name type="scientific">Prosthecodimorpha hirschii</name>
    <dbReference type="NCBI Taxonomy" id="665126"/>
    <lineage>
        <taxon>Bacteria</taxon>
        <taxon>Pseudomonadati</taxon>
        <taxon>Pseudomonadota</taxon>
        <taxon>Alphaproteobacteria</taxon>
        <taxon>Hyphomicrobiales</taxon>
        <taxon>Ancalomicrobiaceae</taxon>
        <taxon>Prosthecodimorpha</taxon>
    </lineage>
</organism>
<evidence type="ECO:0008006" key="10">
    <source>
        <dbReference type="Google" id="ProtNLM"/>
    </source>
</evidence>
<evidence type="ECO:0000256" key="2">
    <source>
        <dbReference type="ARBA" id="ARBA00022670"/>
    </source>
</evidence>
<keyword evidence="2" id="KW-0645">Protease</keyword>
<dbReference type="PANTHER" id="PTHR11802:SF3">
    <property type="entry name" value="RETINOID-INDUCIBLE SERINE CARBOXYPEPTIDASE"/>
    <property type="match status" value="1"/>
</dbReference>
<accession>A0A0P6VTI2</accession>
<feature type="region of interest" description="Disordered" evidence="6">
    <location>
        <begin position="34"/>
        <end position="53"/>
    </location>
</feature>
<gene>
    <name evidence="8" type="ORF">ABB55_19760</name>
</gene>
<evidence type="ECO:0000313" key="9">
    <source>
        <dbReference type="Proteomes" id="UP000048984"/>
    </source>
</evidence>
<keyword evidence="5" id="KW-0325">Glycoprotein</keyword>
<dbReference type="STRING" id="665126.ABB55_19760"/>
<dbReference type="GO" id="GO:0004185">
    <property type="term" value="F:serine-type carboxypeptidase activity"/>
    <property type="evidence" value="ECO:0007669"/>
    <property type="project" value="InterPro"/>
</dbReference>
<sequence>MRHSLAALLLAASILAVPAAPGAFAQSDAAAPPARAAVRPAPDNPSELPPPSVTRHRLKLPDGELAFTATAGATRLYDDGGTPIADFVLTSYRLDGADPARRPVAFVVNGGPGASSAWLQFGALGPWRLVLDGAAVPPSTPPRLVDNAEGWLAFTDLVFIDPPGTGYSRLVGSGDDIRRRAYSVDGDIDFLAAIIRRWTEDNRRELSPKVFVGESYGGFRGPLLARALATDHGVGLKGLVLVSPVLDFRLRDSRNIQAEAALLPSMVAAARRLDPALAGPPIAEIERIAASEHLADLARGPRDEAARGRIVDRVAAWTGLDRALVAQYGGRLPLNVFLNHVDRRGGRFASPYDAAAVGLDPNPFGESHGALDPVLDALKAPFTSAARELYAGKLDWAPKRRYEVLSNGVNRAWEWGRSLSPPQSSGALAEMLAADPTLGTVVVHGSADLVTPYMASRFAMDQIAVPGVGDRLQLRVLAGGHMFYADPASRIAFRDIGRDLVAGAAR</sequence>
<feature type="chain" id="PRO_5006131793" description="Peptidase S10" evidence="7">
    <location>
        <begin position="26"/>
        <end position="506"/>
    </location>
</feature>
<dbReference type="RefSeq" id="WP_054360339.1">
    <property type="nucleotide sequence ID" value="NZ_LJYW01000001.1"/>
</dbReference>
<dbReference type="InterPro" id="IPR029058">
    <property type="entry name" value="AB_hydrolase_fold"/>
</dbReference>
<dbReference type="EMBL" id="LJYW01000001">
    <property type="protein sequence ID" value="KPL54171.1"/>
    <property type="molecule type" value="Genomic_DNA"/>
</dbReference>
<evidence type="ECO:0000313" key="8">
    <source>
        <dbReference type="EMBL" id="KPL54171.1"/>
    </source>
</evidence>
<keyword evidence="1" id="KW-0121">Carboxypeptidase</keyword>
<name>A0A0P6VTI2_9HYPH</name>
<dbReference type="Pfam" id="PF00450">
    <property type="entry name" value="Peptidase_S10"/>
    <property type="match status" value="1"/>
</dbReference>